<keyword evidence="4" id="KW-0808">Transferase</keyword>
<evidence type="ECO:0000313" key="5">
    <source>
        <dbReference type="Proteomes" id="UP000653127"/>
    </source>
</evidence>
<dbReference type="Pfam" id="PF25087">
    <property type="entry name" value="GMPPB_C"/>
    <property type="match status" value="1"/>
</dbReference>
<keyword evidence="5" id="KW-1185">Reference proteome</keyword>
<dbReference type="Gene3D" id="3.40.120.10">
    <property type="entry name" value="Alpha-D-Glucose-1,6-Bisphosphate, subunit A, domain 3"/>
    <property type="match status" value="1"/>
</dbReference>
<dbReference type="InterPro" id="IPR016055">
    <property type="entry name" value="A-D-PHexomutase_a/b/a-I/II/III"/>
</dbReference>
<dbReference type="Gene3D" id="2.160.10.10">
    <property type="entry name" value="Hexapeptide repeat proteins"/>
    <property type="match status" value="1"/>
</dbReference>
<dbReference type="CDD" id="cd04181">
    <property type="entry name" value="NTP_transferase"/>
    <property type="match status" value="1"/>
</dbReference>
<name>A0A926I454_9FIRM</name>
<dbReference type="InterPro" id="IPR029044">
    <property type="entry name" value="Nucleotide-diphossugar_trans"/>
</dbReference>
<evidence type="ECO:0000259" key="2">
    <source>
        <dbReference type="Pfam" id="PF00483"/>
    </source>
</evidence>
<dbReference type="GO" id="GO:0016740">
    <property type="term" value="F:transferase activity"/>
    <property type="evidence" value="ECO:0007669"/>
    <property type="project" value="UniProtKB-KW"/>
</dbReference>
<dbReference type="InterPro" id="IPR056729">
    <property type="entry name" value="GMPPB_C"/>
</dbReference>
<dbReference type="InterPro" id="IPR005835">
    <property type="entry name" value="NTP_transferase_dom"/>
</dbReference>
<reference evidence="4" key="1">
    <citation type="submission" date="2020-08" db="EMBL/GenBank/DDBJ databases">
        <title>Genome public.</title>
        <authorList>
            <person name="Liu C."/>
            <person name="Sun Q."/>
        </authorList>
    </citation>
    <scope>NUCLEOTIDE SEQUENCE</scope>
    <source>
        <strain evidence="4">NSJ-31</strain>
    </source>
</reference>
<dbReference type="RefSeq" id="WP_249282007.1">
    <property type="nucleotide sequence ID" value="NZ_JACRST010000002.1"/>
</dbReference>
<dbReference type="GO" id="GO:0016868">
    <property type="term" value="F:intramolecular phosphotransferase activity"/>
    <property type="evidence" value="ECO:0007669"/>
    <property type="project" value="InterPro"/>
</dbReference>
<dbReference type="AlphaFoldDB" id="A0A926I454"/>
<dbReference type="GO" id="GO:0005975">
    <property type="term" value="P:carbohydrate metabolic process"/>
    <property type="evidence" value="ECO:0007669"/>
    <property type="project" value="InterPro"/>
</dbReference>
<comment type="caution">
    <text evidence="4">The sequence shown here is derived from an EMBL/GenBank/DDBJ whole genome shotgun (WGS) entry which is preliminary data.</text>
</comment>
<dbReference type="Pfam" id="PF00483">
    <property type="entry name" value="NTP_transferase"/>
    <property type="match status" value="1"/>
</dbReference>
<dbReference type="SUPFAM" id="SSF51161">
    <property type="entry name" value="Trimeric LpxA-like enzymes"/>
    <property type="match status" value="1"/>
</dbReference>
<dbReference type="Gene3D" id="3.90.550.10">
    <property type="entry name" value="Spore Coat Polysaccharide Biosynthesis Protein SpsA, Chain A"/>
    <property type="match status" value="1"/>
</dbReference>
<feature type="domain" description="Mannose-1-phosphate guanyltransferase C-terminal" evidence="3">
    <location>
        <begin position="267"/>
        <end position="365"/>
    </location>
</feature>
<feature type="domain" description="Nucleotidyl transferase" evidence="2">
    <location>
        <begin position="4"/>
        <end position="235"/>
    </location>
</feature>
<dbReference type="SUPFAM" id="SSF53448">
    <property type="entry name" value="Nucleotide-diphospho-sugar transferases"/>
    <property type="match status" value="1"/>
</dbReference>
<proteinExistence type="inferred from homology"/>
<dbReference type="SUPFAM" id="SSF53738">
    <property type="entry name" value="Phosphoglucomutase, first 3 domains"/>
    <property type="match status" value="1"/>
</dbReference>
<dbReference type="Proteomes" id="UP000653127">
    <property type="component" value="Unassembled WGS sequence"/>
</dbReference>
<dbReference type="InterPro" id="IPR011004">
    <property type="entry name" value="Trimer_LpxA-like_sf"/>
</dbReference>
<gene>
    <name evidence="4" type="ORF">H8711_02740</name>
</gene>
<accession>A0A926I454</accession>
<sequence>MIQAVIMAGGAGSRLRPLTCDLPKPMARLCGRPNIEYILDLLAEHSITEAAVTVQYLAQRIEEHFESGEYRGVRLRFVREEQPLGTAGSVKNAVPNGFQGEACLVISGDAMCDFDLTAALRRHKEANAAATIVVKAVEDPREYGLVDTDPEGMVRGFVEKPCFSQAVSNLANTGVYILSPRALEQIPCHRFYDFAKDLFPRLLEKRWKIAAYEDRGYWCDIGDIESYRRCQRDMLEGKVRCRIEGERDQMGNIFAGPRPRGSYRLSAPVYVGAGVELGDGALVEAGSVIDRGCSVGPDARVTASVLLPGSLVERGSSLTGAVVCAGATVRRKAMLFENAVLGADATAGEGSTIRPGVRVWAGKAVEAGVTLRDNLQHGAGRGPCFEDDGLGGAGGLEFTPELALRLGLALGSCGERRIGVGGAGDPATQVMRQALIAGVLSTGCDVLDFGPCFESLFRFDLSFCGVGLGVYLGGGEEAGARLFTFGGLPATRAQERSVEGALQRGEYRRSSREGFGDSSNLTGMKLLYENELLKYAPFGLSGLGVAVKSPNRELQTILRGTLERLGAEEDNSLTLQVSADGGSIGVSCSGLGYLSHGKVLALCCLREFQRGRAVALPYESPRALDELAAREGGCVERYLSCPADHTDDAARELACRQLWSRDALMLAVRLLAWMKEEQLAPEQLFHLLPEYDVASVLIKTGRNPADVLRALAQSEQREGDGIGEGVVLRDPNGVVLIRPLKRGGGLRVLAEAHSSEIAMELCAQYEKQIKPLLADSADR</sequence>
<evidence type="ECO:0000256" key="1">
    <source>
        <dbReference type="ARBA" id="ARBA00007274"/>
    </source>
</evidence>
<dbReference type="InterPro" id="IPR050486">
    <property type="entry name" value="Mannose-1P_guanyltransferase"/>
</dbReference>
<comment type="similarity">
    <text evidence="1">Belongs to the transferase hexapeptide repeat family.</text>
</comment>
<protein>
    <submittedName>
        <fullName evidence="4">NTP transferase domain-containing protein</fullName>
    </submittedName>
</protein>
<evidence type="ECO:0000259" key="3">
    <source>
        <dbReference type="Pfam" id="PF25087"/>
    </source>
</evidence>
<dbReference type="EMBL" id="JACRST010000002">
    <property type="protein sequence ID" value="MBC8545856.1"/>
    <property type="molecule type" value="Genomic_DNA"/>
</dbReference>
<dbReference type="PANTHER" id="PTHR22572">
    <property type="entry name" value="SUGAR-1-PHOSPHATE GUANYL TRANSFERASE"/>
    <property type="match status" value="1"/>
</dbReference>
<organism evidence="4 5">
    <name type="scientific">Ligaoa zhengdingensis</name>
    <dbReference type="NCBI Taxonomy" id="2763658"/>
    <lineage>
        <taxon>Bacteria</taxon>
        <taxon>Bacillati</taxon>
        <taxon>Bacillota</taxon>
        <taxon>Clostridia</taxon>
        <taxon>Eubacteriales</taxon>
        <taxon>Oscillospiraceae</taxon>
        <taxon>Ligaoa</taxon>
    </lineage>
</organism>
<evidence type="ECO:0000313" key="4">
    <source>
        <dbReference type="EMBL" id="MBC8545856.1"/>
    </source>
</evidence>